<name>A0A165GPQ0_EXIGL</name>
<reference evidence="2 3" key="1">
    <citation type="journal article" date="2016" name="Mol. Biol. Evol.">
        <title>Comparative Genomics of Early-Diverging Mushroom-Forming Fungi Provides Insights into the Origins of Lignocellulose Decay Capabilities.</title>
        <authorList>
            <person name="Nagy L.G."/>
            <person name="Riley R."/>
            <person name="Tritt A."/>
            <person name="Adam C."/>
            <person name="Daum C."/>
            <person name="Floudas D."/>
            <person name="Sun H."/>
            <person name="Yadav J.S."/>
            <person name="Pangilinan J."/>
            <person name="Larsson K.H."/>
            <person name="Matsuura K."/>
            <person name="Barry K."/>
            <person name="Labutti K."/>
            <person name="Kuo R."/>
            <person name="Ohm R.A."/>
            <person name="Bhattacharya S.S."/>
            <person name="Shirouzu T."/>
            <person name="Yoshinaga Y."/>
            <person name="Martin F.M."/>
            <person name="Grigoriev I.V."/>
            <person name="Hibbett D.S."/>
        </authorList>
    </citation>
    <scope>NUCLEOTIDE SEQUENCE [LARGE SCALE GENOMIC DNA]</scope>
    <source>
        <strain evidence="2 3">HHB12029</strain>
    </source>
</reference>
<dbReference type="InterPro" id="IPR049233">
    <property type="entry name" value="DUF6830"/>
</dbReference>
<gene>
    <name evidence="2" type="ORF">EXIGLDRAFT_719950</name>
</gene>
<dbReference type="EMBL" id="KV426040">
    <property type="protein sequence ID" value="KZV90827.1"/>
    <property type="molecule type" value="Genomic_DNA"/>
</dbReference>
<feature type="domain" description="DUF6830" evidence="1">
    <location>
        <begin position="4"/>
        <end position="130"/>
    </location>
</feature>
<organism evidence="2 3">
    <name type="scientific">Exidia glandulosa HHB12029</name>
    <dbReference type="NCBI Taxonomy" id="1314781"/>
    <lineage>
        <taxon>Eukaryota</taxon>
        <taxon>Fungi</taxon>
        <taxon>Dikarya</taxon>
        <taxon>Basidiomycota</taxon>
        <taxon>Agaricomycotina</taxon>
        <taxon>Agaricomycetes</taxon>
        <taxon>Auriculariales</taxon>
        <taxon>Exidiaceae</taxon>
        <taxon>Exidia</taxon>
    </lineage>
</organism>
<dbReference type="Pfam" id="PF20722">
    <property type="entry name" value="DUF6830"/>
    <property type="match status" value="1"/>
</dbReference>
<evidence type="ECO:0000259" key="1">
    <source>
        <dbReference type="Pfam" id="PF20722"/>
    </source>
</evidence>
<sequence>MPSESAHMLTQVPSLKRRSVTSISELFGLPNLAHDLAVYLAKQLNPNATRQQLQNARLPLSWMYLDVWYRSRVQLPVLDVQDKALQRETILAHPGSNDARTPARYHAVFIDSDPDSTTPQGGLQGFDVAQIRLIFCSSDLRRAAAKKDSEPAPRADVLAYVHEFSFGRSRASHPDLVFYAADRARDRTTRAPKGAIYPLDHVAQPCPLTPRFNGPAADLGVTNDDCLELCDEFWINSFHTQHTYQSVY</sequence>
<evidence type="ECO:0000313" key="2">
    <source>
        <dbReference type="EMBL" id="KZV90827.1"/>
    </source>
</evidence>
<dbReference type="AlphaFoldDB" id="A0A165GPQ0"/>
<evidence type="ECO:0000313" key="3">
    <source>
        <dbReference type="Proteomes" id="UP000077266"/>
    </source>
</evidence>
<proteinExistence type="predicted"/>
<dbReference type="Proteomes" id="UP000077266">
    <property type="component" value="Unassembled WGS sequence"/>
</dbReference>
<protein>
    <recommendedName>
        <fullName evidence="1">DUF6830 domain-containing protein</fullName>
    </recommendedName>
</protein>
<keyword evidence="3" id="KW-1185">Reference proteome</keyword>
<dbReference type="InParanoid" id="A0A165GPQ0"/>
<dbReference type="OrthoDB" id="3239669at2759"/>
<accession>A0A165GPQ0</accession>